<evidence type="ECO:0000256" key="6">
    <source>
        <dbReference type="ARBA" id="ARBA00022840"/>
    </source>
</evidence>
<dbReference type="PROSITE" id="PS01215">
    <property type="entry name" value="MRP"/>
    <property type="match status" value="1"/>
</dbReference>
<dbReference type="EMBL" id="ATMH01004569">
    <property type="protein sequence ID" value="EPY29412.1"/>
    <property type="molecule type" value="Genomic_DNA"/>
</dbReference>
<dbReference type="SUPFAM" id="SSF52540">
    <property type="entry name" value="P-loop containing nucleoside triphosphate hydrolases"/>
    <property type="match status" value="1"/>
</dbReference>
<keyword evidence="8 9" id="KW-0411">Iron-sulfur</keyword>
<evidence type="ECO:0000313" key="13">
    <source>
        <dbReference type="EMBL" id="EPY34263.1"/>
    </source>
</evidence>
<dbReference type="Proteomes" id="UP000015354">
    <property type="component" value="Unassembled WGS sequence"/>
</dbReference>
<reference evidence="11" key="2">
    <citation type="submission" date="2013-03" db="EMBL/GenBank/DDBJ databases">
        <authorList>
            <person name="Motta M.C.M."/>
            <person name="Martins A.C.A."/>
            <person name="Preta C.M.C.C."/>
            <person name="Silva R."/>
            <person name="de Souza S.S."/>
            <person name="Klein C.C."/>
            <person name="de Almeida L.G.P."/>
            <person name="Cunha O.L."/>
            <person name="Colabardini A.C."/>
            <person name="Lima B.A."/>
            <person name="Machado C.R."/>
            <person name="Soares C.M.A."/>
            <person name="de Menezes C.B.A."/>
            <person name="Bartolomeu D.C."/>
            <person name="Grisard E.C."/>
            <person name="Fantinatti-Garboggini F."/>
            <person name="Rodrigues-Luiz G.F."/>
            <person name="Wagner G."/>
            <person name="Goldman G.H."/>
            <person name="Fietto J.L.R."/>
            <person name="Ciapina L.P."/>
            <person name="Brocchi M."/>
            <person name="Elias M.C."/>
            <person name="Goldman M.H.S."/>
            <person name="Sagot M.-F."/>
            <person name="Pereira M."/>
            <person name="Stoco P.H."/>
            <person name="Teixeira S.M.R."/>
            <person name="de Mendonca-Neto R.P."/>
            <person name="Maciel T.E.F."/>
            <person name="Mendes T.A.O."/>
            <person name="Urmenyi T.P."/>
            <person name="Teixeira M.M.G."/>
            <person name="de Camargo E.F.P."/>
            <person name="de Sousa W."/>
            <person name="Schenkman S."/>
            <person name="de Vasconcelos A.T.R."/>
        </authorList>
    </citation>
    <scope>NUCLEOTIDE SEQUENCE</scope>
</reference>
<comment type="subcellular location">
    <subcellularLocation>
        <location evidence="1 9">Cytoplasm</location>
    </subcellularLocation>
</comment>
<evidence type="ECO:0000313" key="10">
    <source>
        <dbReference type="EMBL" id="EPY29412.1"/>
    </source>
</evidence>
<dbReference type="CDD" id="cd02037">
    <property type="entry name" value="Mrp_NBP35"/>
    <property type="match status" value="1"/>
</dbReference>
<keyword evidence="4 9" id="KW-0479">Metal-binding</keyword>
<gene>
    <name evidence="13" type="ORF">STCU_01708</name>
    <name evidence="12" type="ORF">STCU_02466</name>
    <name evidence="11" type="ORF">STCU_03892</name>
    <name evidence="10" type="ORF">STCU_04569</name>
</gene>
<dbReference type="GO" id="GO:0016226">
    <property type="term" value="P:iron-sulfur cluster assembly"/>
    <property type="evidence" value="ECO:0007669"/>
    <property type="project" value="UniProtKB-UniRule"/>
</dbReference>
<proteinExistence type="inferred from homology"/>
<sequence>MDSAPSPLANVKHIIMVLSGKGGVGKSTVACQLALSLAYGQQKQVGLLDLDICGPSVPKICGLEGRDIYRDGKGWRPVSLSDEPDAAENHLKVMSIAYLLPSDKDAVVWRGPKKDAMIKQFFTDVDWGHLDYLIIDTPPGTSDEHLTLCEVVKQYNPSGAVVVTTPQDVSTDDVKKELSLCHKLEVRCLGIVENMSGFVCPHCAHCTDLFSSGGGKKLAELYEVPFLGSIPIDMNLSLAEDRGEGFLEGREGQTAEAVKGVISNILACVDRADKVA</sequence>
<evidence type="ECO:0000256" key="5">
    <source>
        <dbReference type="ARBA" id="ARBA00022741"/>
    </source>
</evidence>
<keyword evidence="7 9" id="KW-0408">Iron</keyword>
<dbReference type="OrthoDB" id="1741334at2759"/>
<dbReference type="InterPro" id="IPR000808">
    <property type="entry name" value="Mrp-like_CS"/>
</dbReference>
<dbReference type="InterPro" id="IPR033756">
    <property type="entry name" value="YlxH/NBP35"/>
</dbReference>
<dbReference type="FunFam" id="3.40.50.300:FF:002604">
    <property type="entry name" value="Cytosolic Fe-S cluster assembly factor NUBP2 homolog"/>
    <property type="match status" value="1"/>
</dbReference>
<dbReference type="GO" id="GO:0051539">
    <property type="term" value="F:4 iron, 4 sulfur cluster binding"/>
    <property type="evidence" value="ECO:0007669"/>
    <property type="project" value="UniProtKB-UniRule"/>
</dbReference>
<evidence type="ECO:0000256" key="7">
    <source>
        <dbReference type="ARBA" id="ARBA00023004"/>
    </source>
</evidence>
<keyword evidence="14" id="KW-1185">Reference proteome</keyword>
<dbReference type="AlphaFoldDB" id="S9UPE2"/>
<evidence type="ECO:0000313" key="11">
    <source>
        <dbReference type="EMBL" id="EPY30788.1"/>
    </source>
</evidence>
<dbReference type="GO" id="GO:0005829">
    <property type="term" value="C:cytosol"/>
    <property type="evidence" value="ECO:0007669"/>
    <property type="project" value="TreeGrafter"/>
</dbReference>
<comment type="function">
    <text evidence="9">Component of the cytosolic iron-sulfur (Fe/S) protein assembly (CIA) machinery. Required for maturation of extramitochondrial Fe-S proteins. The NUBP1-NUBP2 heterotetramer forms a Fe-S scaffold complex, mediating the de novo assembly of an Fe-S cluster and its transfer to target apoproteins.</text>
</comment>
<dbReference type="PANTHER" id="PTHR23264:SF19">
    <property type="entry name" value="CYTOSOLIC FE-S CLUSTER ASSEMBLY FACTOR NUBP2"/>
    <property type="match status" value="1"/>
</dbReference>
<evidence type="ECO:0000256" key="8">
    <source>
        <dbReference type="ARBA" id="ARBA00023014"/>
    </source>
</evidence>
<keyword evidence="2 9" id="KW-0004">4Fe-4S</keyword>
<evidence type="ECO:0000256" key="3">
    <source>
        <dbReference type="ARBA" id="ARBA00022490"/>
    </source>
</evidence>
<organism evidence="11 14">
    <name type="scientific">Strigomonas culicis</name>
    <dbReference type="NCBI Taxonomy" id="28005"/>
    <lineage>
        <taxon>Eukaryota</taxon>
        <taxon>Discoba</taxon>
        <taxon>Euglenozoa</taxon>
        <taxon>Kinetoplastea</taxon>
        <taxon>Metakinetoplastina</taxon>
        <taxon>Trypanosomatida</taxon>
        <taxon>Trypanosomatidae</taxon>
        <taxon>Strigomonadinae</taxon>
        <taxon>Strigomonas</taxon>
    </lineage>
</organism>
<evidence type="ECO:0000313" key="12">
    <source>
        <dbReference type="EMBL" id="EPY33144.1"/>
    </source>
</evidence>
<comment type="similarity">
    <text evidence="9">Belongs to the Mrp/NBP35 ATP-binding proteins family. NUBP2/CFD1 subfamily.</text>
</comment>
<dbReference type="EMBL" id="ATMH01001708">
    <property type="protein sequence ID" value="EPY34263.1"/>
    <property type="molecule type" value="Genomic_DNA"/>
</dbReference>
<dbReference type="GO" id="GO:0046872">
    <property type="term" value="F:metal ion binding"/>
    <property type="evidence" value="ECO:0007669"/>
    <property type="project" value="UniProtKB-KW"/>
</dbReference>
<dbReference type="Gene3D" id="3.40.50.300">
    <property type="entry name" value="P-loop containing nucleotide triphosphate hydrolases"/>
    <property type="match status" value="1"/>
</dbReference>
<comment type="subunit">
    <text evidence="9">Heterotetramer of 2 NUBP1 and 2 NUBP2 chains.</text>
</comment>
<dbReference type="InterPro" id="IPR019591">
    <property type="entry name" value="Mrp/NBP35_ATP-bd"/>
</dbReference>
<dbReference type="HAMAP" id="MF_03039">
    <property type="entry name" value="NUBP2"/>
    <property type="match status" value="1"/>
</dbReference>
<evidence type="ECO:0000256" key="2">
    <source>
        <dbReference type="ARBA" id="ARBA00022485"/>
    </source>
</evidence>
<evidence type="ECO:0000256" key="4">
    <source>
        <dbReference type="ARBA" id="ARBA00022723"/>
    </source>
</evidence>
<evidence type="ECO:0000313" key="14">
    <source>
        <dbReference type="Proteomes" id="UP000015354"/>
    </source>
</evidence>
<name>S9UPE2_9TRYP</name>
<dbReference type="PANTHER" id="PTHR23264">
    <property type="entry name" value="NUCLEOTIDE-BINDING PROTEIN NBP35 YEAST -RELATED"/>
    <property type="match status" value="1"/>
</dbReference>
<accession>S9UPE2</accession>
<protein>
    <recommendedName>
        <fullName evidence="9">Cytosolic Fe-S cluster assembly factor NUBP2 homolog</fullName>
    </recommendedName>
</protein>
<dbReference type="InterPro" id="IPR027417">
    <property type="entry name" value="P-loop_NTPase"/>
</dbReference>
<comment type="caution">
    <text evidence="11">The sequence shown here is derived from an EMBL/GenBank/DDBJ whole genome shotgun (WGS) entry which is preliminary data.</text>
</comment>
<reference evidence="11 14" key="1">
    <citation type="journal article" date="2013" name="PLoS ONE">
        <title>Predicting the Proteins of Angomonas deanei, Strigomonas culicis and Their Respective Endosymbionts Reveals New Aspects of the Trypanosomatidae Family.</title>
        <authorList>
            <person name="Motta M.C."/>
            <person name="Martins A.C."/>
            <person name="de Souza S.S."/>
            <person name="Catta-Preta C.M."/>
            <person name="Silva R."/>
            <person name="Klein C.C."/>
            <person name="de Almeida L.G."/>
            <person name="de Lima Cunha O."/>
            <person name="Ciapina L.P."/>
            <person name="Brocchi M."/>
            <person name="Colabardini A.C."/>
            <person name="de Araujo Lima B."/>
            <person name="Machado C.R."/>
            <person name="de Almeida Soares C.M."/>
            <person name="Probst C.M."/>
            <person name="de Menezes C.B."/>
            <person name="Thompson C.E."/>
            <person name="Bartholomeu D.C."/>
            <person name="Gradia D.F."/>
            <person name="Pavoni D.P."/>
            <person name="Grisard E.C."/>
            <person name="Fantinatti-Garboggini F."/>
            <person name="Marchini F.K."/>
            <person name="Rodrigues-Luiz G.F."/>
            <person name="Wagner G."/>
            <person name="Goldman G.H."/>
            <person name="Fietto J.L."/>
            <person name="Elias M.C."/>
            <person name="Goldman M.H."/>
            <person name="Sagot M.F."/>
            <person name="Pereira M."/>
            <person name="Stoco P.H."/>
            <person name="de Mendonca-Neto R.P."/>
            <person name="Teixeira S.M."/>
            <person name="Maciel T.E."/>
            <person name="de Oliveira Mendes T.A."/>
            <person name="Urmenyi T.P."/>
            <person name="de Souza W."/>
            <person name="Schenkman S."/>
            <person name="de Vasconcelos A.T."/>
        </authorList>
    </citation>
    <scope>NUCLEOTIDE SEQUENCE [LARGE SCALE GENOMIC DNA]</scope>
</reference>
<dbReference type="InterPro" id="IPR028600">
    <property type="entry name" value="NUBP2/Cfd1_eukaryotes"/>
</dbReference>
<dbReference type="GO" id="GO:0140663">
    <property type="term" value="F:ATP-dependent FeS chaperone activity"/>
    <property type="evidence" value="ECO:0007669"/>
    <property type="project" value="InterPro"/>
</dbReference>
<keyword evidence="6 9" id="KW-0067">ATP-binding</keyword>
<keyword evidence="5 9" id="KW-0547">Nucleotide-binding</keyword>
<evidence type="ECO:0000256" key="1">
    <source>
        <dbReference type="ARBA" id="ARBA00004496"/>
    </source>
</evidence>
<feature type="binding site" evidence="9">
    <location>
        <position position="203"/>
    </location>
    <ligand>
        <name>[4Fe-4S] cluster</name>
        <dbReference type="ChEBI" id="CHEBI:49883"/>
        <note>ligand shared between dimeric partners</note>
    </ligand>
</feature>
<feature type="binding site" evidence="9">
    <location>
        <begin position="20"/>
        <end position="27"/>
    </location>
    <ligand>
        <name>ATP</name>
        <dbReference type="ChEBI" id="CHEBI:30616"/>
    </ligand>
</feature>
<comment type="cofactor">
    <cofactor evidence="9">
        <name>[4Fe-4S] cluster</name>
        <dbReference type="ChEBI" id="CHEBI:49883"/>
    </cofactor>
    <text evidence="9">Binds 4 [4Fe-4S] clusters per heterotetramer. Contains two stable clusters in the N-termini of NUBP1 and two labile, bridging clusters between subunits of the NUBP1-NUBP2 heterotetramer.</text>
</comment>
<dbReference type="GO" id="GO:0005524">
    <property type="term" value="F:ATP binding"/>
    <property type="evidence" value="ECO:0007669"/>
    <property type="project" value="UniProtKB-KW"/>
</dbReference>
<feature type="binding site" evidence="9">
    <location>
        <position position="200"/>
    </location>
    <ligand>
        <name>[4Fe-4S] cluster</name>
        <dbReference type="ChEBI" id="CHEBI:49883"/>
        <note>ligand shared between dimeric partners</note>
    </ligand>
</feature>
<keyword evidence="3 9" id="KW-0963">Cytoplasm</keyword>
<dbReference type="EMBL" id="ATMH01003892">
    <property type="protein sequence ID" value="EPY30788.1"/>
    <property type="molecule type" value="Genomic_DNA"/>
</dbReference>
<dbReference type="HAMAP" id="MF_02040">
    <property type="entry name" value="Mrp_NBP35"/>
    <property type="match status" value="1"/>
</dbReference>
<dbReference type="Pfam" id="PF10609">
    <property type="entry name" value="ParA"/>
    <property type="match status" value="1"/>
</dbReference>
<evidence type="ECO:0000256" key="9">
    <source>
        <dbReference type="HAMAP-Rule" id="MF_03039"/>
    </source>
</evidence>
<dbReference type="EMBL" id="ATMH01002466">
    <property type="protein sequence ID" value="EPY33144.1"/>
    <property type="molecule type" value="Genomic_DNA"/>
</dbReference>